<dbReference type="EMBL" id="BGPR01013944">
    <property type="protein sequence ID" value="GBN62940.1"/>
    <property type="molecule type" value="Genomic_DNA"/>
</dbReference>
<reference evidence="3 4" key="1">
    <citation type="journal article" date="2019" name="Sci. Rep.">
        <title>Orb-weaving spider Araneus ventricosus genome elucidates the spidroin gene catalogue.</title>
        <authorList>
            <person name="Kono N."/>
            <person name="Nakamura H."/>
            <person name="Ohtoshi R."/>
            <person name="Moran D.A.P."/>
            <person name="Shinohara A."/>
            <person name="Yoshida Y."/>
            <person name="Fujiwara M."/>
            <person name="Mori M."/>
            <person name="Tomita M."/>
            <person name="Arakawa K."/>
        </authorList>
    </citation>
    <scope>NUCLEOTIDE SEQUENCE [LARGE SCALE GENOMIC DNA]</scope>
</reference>
<dbReference type="InterPro" id="IPR001584">
    <property type="entry name" value="Integrase_cat-core"/>
</dbReference>
<dbReference type="AlphaFoldDB" id="A0A4Y2QI27"/>
<accession>A0A4Y2QI27</accession>
<dbReference type="EMBL" id="BGPR01013945">
    <property type="protein sequence ID" value="GBN62944.1"/>
    <property type="molecule type" value="Genomic_DNA"/>
</dbReference>
<feature type="domain" description="Integrase catalytic" evidence="1">
    <location>
        <begin position="1"/>
        <end position="108"/>
    </location>
</feature>
<sequence length="108" mass="12259">MTVVEASLQNWIFRFGTPFQLHSDQGRNFISAVCKGLFQFLQVDKTQTTALHPQSDGMCPPDTPSSLEDCVQDLQARLDDVHNFARGRINIATEKMKTRYDTRTTGHE</sequence>
<evidence type="ECO:0000313" key="3">
    <source>
        <dbReference type="EMBL" id="GBN62944.1"/>
    </source>
</evidence>
<gene>
    <name evidence="2" type="ORF">AVEN_49632_1</name>
    <name evidence="3" type="ORF">AVEN_64427_1</name>
</gene>
<name>A0A4Y2QI27_ARAVE</name>
<comment type="caution">
    <text evidence="3">The sequence shown here is derived from an EMBL/GenBank/DDBJ whole genome shotgun (WGS) entry which is preliminary data.</text>
</comment>
<evidence type="ECO:0000313" key="4">
    <source>
        <dbReference type="Proteomes" id="UP000499080"/>
    </source>
</evidence>
<protein>
    <recommendedName>
        <fullName evidence="1">Integrase catalytic domain-containing protein</fullName>
    </recommendedName>
</protein>
<dbReference type="SUPFAM" id="SSF53098">
    <property type="entry name" value="Ribonuclease H-like"/>
    <property type="match status" value="1"/>
</dbReference>
<dbReference type="GO" id="GO:0015074">
    <property type="term" value="P:DNA integration"/>
    <property type="evidence" value="ECO:0007669"/>
    <property type="project" value="InterPro"/>
</dbReference>
<evidence type="ECO:0000313" key="2">
    <source>
        <dbReference type="EMBL" id="GBN62940.1"/>
    </source>
</evidence>
<dbReference type="OrthoDB" id="10030726at2759"/>
<organism evidence="3 4">
    <name type="scientific">Araneus ventricosus</name>
    <name type="common">Orbweaver spider</name>
    <name type="synonym">Epeira ventricosa</name>
    <dbReference type="NCBI Taxonomy" id="182803"/>
    <lineage>
        <taxon>Eukaryota</taxon>
        <taxon>Metazoa</taxon>
        <taxon>Ecdysozoa</taxon>
        <taxon>Arthropoda</taxon>
        <taxon>Chelicerata</taxon>
        <taxon>Arachnida</taxon>
        <taxon>Araneae</taxon>
        <taxon>Araneomorphae</taxon>
        <taxon>Entelegynae</taxon>
        <taxon>Araneoidea</taxon>
        <taxon>Araneidae</taxon>
        <taxon>Araneus</taxon>
    </lineage>
</organism>
<proteinExistence type="predicted"/>
<dbReference type="PROSITE" id="PS50994">
    <property type="entry name" value="INTEGRASE"/>
    <property type="match status" value="1"/>
</dbReference>
<dbReference type="InterPro" id="IPR012337">
    <property type="entry name" value="RNaseH-like_sf"/>
</dbReference>
<dbReference type="GO" id="GO:0003676">
    <property type="term" value="F:nucleic acid binding"/>
    <property type="evidence" value="ECO:0007669"/>
    <property type="project" value="InterPro"/>
</dbReference>
<dbReference type="Gene3D" id="3.30.420.10">
    <property type="entry name" value="Ribonuclease H-like superfamily/Ribonuclease H"/>
    <property type="match status" value="1"/>
</dbReference>
<evidence type="ECO:0000259" key="1">
    <source>
        <dbReference type="PROSITE" id="PS50994"/>
    </source>
</evidence>
<keyword evidence="4" id="KW-1185">Reference proteome</keyword>
<dbReference type="Proteomes" id="UP000499080">
    <property type="component" value="Unassembled WGS sequence"/>
</dbReference>
<dbReference type="InterPro" id="IPR036397">
    <property type="entry name" value="RNaseH_sf"/>
</dbReference>